<dbReference type="SUPFAM" id="SSF55846">
    <property type="entry name" value="N-acetylmuramoyl-L-alanine amidase-like"/>
    <property type="match status" value="1"/>
</dbReference>
<feature type="domain" description="N-acetylmuramoyl-L-alanine amidase" evidence="3">
    <location>
        <begin position="1"/>
        <end position="147"/>
    </location>
</feature>
<dbReference type="SMART" id="SM00644">
    <property type="entry name" value="Ami_2"/>
    <property type="match status" value="1"/>
</dbReference>
<keyword evidence="2" id="KW-0081">Bacteriolytic enzyme</keyword>
<dbReference type="CDD" id="cd06583">
    <property type="entry name" value="PGRP"/>
    <property type="match status" value="1"/>
</dbReference>
<evidence type="ECO:0000259" key="3">
    <source>
        <dbReference type="SMART" id="SM00644"/>
    </source>
</evidence>
<dbReference type="InterPro" id="IPR036505">
    <property type="entry name" value="Amidase/PGRP_sf"/>
</dbReference>
<protein>
    <submittedName>
        <fullName evidence="4">Lysin</fullName>
        <ecNumber evidence="4">3.5.1.28</ecNumber>
    </submittedName>
</protein>
<evidence type="ECO:0000313" key="5">
    <source>
        <dbReference type="Proteomes" id="UP000241059"/>
    </source>
</evidence>
<gene>
    <name evidence="4" type="ORF">LP9404_23</name>
</gene>
<dbReference type="Pfam" id="PF01510">
    <property type="entry name" value="Amidase_2"/>
    <property type="match status" value="1"/>
</dbReference>
<evidence type="ECO:0000256" key="2">
    <source>
        <dbReference type="ARBA" id="ARBA00022638"/>
    </source>
</evidence>
<keyword evidence="4" id="KW-0378">Hydrolase</keyword>
<dbReference type="GO" id="GO:0042742">
    <property type="term" value="P:defense response to bacterium"/>
    <property type="evidence" value="ECO:0007669"/>
    <property type="project" value="UniProtKB-KW"/>
</dbReference>
<dbReference type="EMBL" id="MF775678">
    <property type="protein sequence ID" value="ATE83183.1"/>
    <property type="molecule type" value="Genomic_DNA"/>
</dbReference>
<keyword evidence="5" id="KW-1185">Reference proteome</keyword>
<dbReference type="EC" id="3.5.1.28" evidence="4"/>
<sequence length="258" mass="28707">MNITNAGVRGYNPTGVVIHNDAGSNGANAGFYNNWLPNHNPENGFAHVYIGNDGRLQASDFSNMAWHCANSYGNANYASWEVCQSEGDLNQFLRNEQAVLDDVAKYMKQWGLTPNHDTVKLHQELSSTSCPRRSVEAHGGTVESCRSYFIAELNKRLTGQTGGSNNNTTNNTELEDDDLMKFTYQVNAKNGKPAGGIYYFNGTKVIGLTNGDQLNIVKQIYKETTGKDLKHYVWSEGAPWHVRFLQANNIKVEMAPYK</sequence>
<dbReference type="GO" id="GO:0009253">
    <property type="term" value="P:peptidoglycan catabolic process"/>
    <property type="evidence" value="ECO:0007669"/>
    <property type="project" value="InterPro"/>
</dbReference>
<evidence type="ECO:0000313" key="4">
    <source>
        <dbReference type="EMBL" id="ATE83183.1"/>
    </source>
</evidence>
<proteinExistence type="predicted"/>
<dbReference type="GO" id="GO:0001897">
    <property type="term" value="P:symbiont-mediated cytolysis of host cell"/>
    <property type="evidence" value="ECO:0007669"/>
    <property type="project" value="UniProtKB-ARBA"/>
</dbReference>
<accession>A0A2K8ILY9</accession>
<keyword evidence="1" id="KW-0929">Antimicrobial</keyword>
<dbReference type="GO" id="GO:0008745">
    <property type="term" value="F:N-acetylmuramoyl-L-alanine amidase activity"/>
    <property type="evidence" value="ECO:0007669"/>
    <property type="project" value="UniProtKB-EC"/>
</dbReference>
<organism evidence="4 5">
    <name type="scientific">Lactococcus phage LP9404</name>
    <dbReference type="NCBI Taxonomy" id="2027252"/>
    <lineage>
        <taxon>Viruses</taxon>
        <taxon>Duplodnaviria</taxon>
        <taxon>Heunggongvirae</taxon>
        <taxon>Uroviricota</taxon>
        <taxon>Caudoviricetes</taxon>
        <taxon>Skunavirus</taxon>
        <taxon>Skunavirus LP9404</taxon>
    </lineage>
</organism>
<reference evidence="5" key="1">
    <citation type="journal article" date="2018" name="Mol. Biol. Evol.">
        <title>Rates of Mutation and Recombination in Siphoviridae Phage Genome Evolution over Three Decades.</title>
        <authorList>
            <person name="Kupczok A."/>
            <person name="Neve H."/>
            <person name="Huang K.D."/>
            <person name="Hoeppner M.P."/>
            <person name="Heller K.J."/>
            <person name="Franz C.M.A.P."/>
            <person name="Dagan T."/>
        </authorList>
    </citation>
    <scope>NUCLEOTIDE SEQUENCE [LARGE SCALE GENOMIC DNA]</scope>
</reference>
<name>A0A2K8ILY9_9CAUD</name>
<dbReference type="Proteomes" id="UP000241059">
    <property type="component" value="Segment"/>
</dbReference>
<evidence type="ECO:0000256" key="1">
    <source>
        <dbReference type="ARBA" id="ARBA00022529"/>
    </source>
</evidence>
<dbReference type="Gene3D" id="3.40.80.10">
    <property type="entry name" value="Peptidoglycan recognition protein-like"/>
    <property type="match status" value="1"/>
</dbReference>
<dbReference type="InterPro" id="IPR002502">
    <property type="entry name" value="Amidase_domain"/>
</dbReference>